<reference evidence="1 2" key="1">
    <citation type="journal article" date="2022" name="DNA Res.">
        <title>Chromosomal-level genome assembly of the orchid tree Bauhinia variegata (Leguminosae; Cercidoideae) supports the allotetraploid origin hypothesis of Bauhinia.</title>
        <authorList>
            <person name="Zhong Y."/>
            <person name="Chen Y."/>
            <person name="Zheng D."/>
            <person name="Pang J."/>
            <person name="Liu Y."/>
            <person name="Luo S."/>
            <person name="Meng S."/>
            <person name="Qian L."/>
            <person name="Wei D."/>
            <person name="Dai S."/>
            <person name="Zhou R."/>
        </authorList>
    </citation>
    <scope>NUCLEOTIDE SEQUENCE [LARGE SCALE GENOMIC DNA]</scope>
    <source>
        <strain evidence="1">BV-YZ2020</strain>
    </source>
</reference>
<evidence type="ECO:0000313" key="2">
    <source>
        <dbReference type="Proteomes" id="UP000828941"/>
    </source>
</evidence>
<evidence type="ECO:0000313" key="1">
    <source>
        <dbReference type="EMBL" id="KAI4346589.1"/>
    </source>
</evidence>
<gene>
    <name evidence="1" type="ORF">L6164_007472</name>
</gene>
<protein>
    <submittedName>
        <fullName evidence="1">Uncharacterized protein</fullName>
    </submittedName>
</protein>
<sequence>MQSLSKENIRHLKEVVLPSEGVQNLISRNMDELLTIAAADKREQLKVFIRRIARFGNCCKDPQWHQLDRYLESRNRFNHPQWHELDRYLESRNRCNHPQGQCCRVKMEITPPQQLKEKPEMVMQQLISLVQHTTELYHELRALDRLDEDYRRKLQEVDNSNSSQRVSTNCMGDNLAILRAELKSQRKLVRNLKKKSLWPKKLEKVVLKLVYVARFLYLLICETFGSADSDWQVNGSQGNHKELGSAGLALHFANVISQIDTLTCHSSCVPPKTRDALYQSLPRSIKSGLRKKLRSFEVKEELTVPQIKAEMKKTLQWLVPMATNTRKAHNGFGWVGEWASTWGKFNSKAAGQTVLSRVETLHHADKEKTEAYMLELLVWLHHLVSQAIIFNGEITHPLTSLIPSEIKPFQTLDVIDGVDKIIQAS</sequence>
<proteinExistence type="predicted"/>
<accession>A0ACB9PCN9</accession>
<name>A0ACB9PCN9_BAUVA</name>
<comment type="caution">
    <text evidence="1">The sequence shown here is derived from an EMBL/GenBank/DDBJ whole genome shotgun (WGS) entry which is preliminary data.</text>
</comment>
<dbReference type="Proteomes" id="UP000828941">
    <property type="component" value="Chromosome 4"/>
</dbReference>
<organism evidence="1 2">
    <name type="scientific">Bauhinia variegata</name>
    <name type="common">Purple orchid tree</name>
    <name type="synonym">Phanera variegata</name>
    <dbReference type="NCBI Taxonomy" id="167791"/>
    <lineage>
        <taxon>Eukaryota</taxon>
        <taxon>Viridiplantae</taxon>
        <taxon>Streptophyta</taxon>
        <taxon>Embryophyta</taxon>
        <taxon>Tracheophyta</taxon>
        <taxon>Spermatophyta</taxon>
        <taxon>Magnoliopsida</taxon>
        <taxon>eudicotyledons</taxon>
        <taxon>Gunneridae</taxon>
        <taxon>Pentapetalae</taxon>
        <taxon>rosids</taxon>
        <taxon>fabids</taxon>
        <taxon>Fabales</taxon>
        <taxon>Fabaceae</taxon>
        <taxon>Cercidoideae</taxon>
        <taxon>Cercideae</taxon>
        <taxon>Bauhiniinae</taxon>
        <taxon>Bauhinia</taxon>
    </lineage>
</organism>
<keyword evidence="2" id="KW-1185">Reference proteome</keyword>
<dbReference type="EMBL" id="CM039429">
    <property type="protein sequence ID" value="KAI4346589.1"/>
    <property type="molecule type" value="Genomic_DNA"/>
</dbReference>